<dbReference type="PANTHER" id="PTHR42872:SF6">
    <property type="entry name" value="PROTEIN-GLUTAMATE METHYLESTERASE_PROTEIN-GLUTAMINE GLUTAMINASE"/>
    <property type="match status" value="1"/>
</dbReference>
<dbReference type="PROSITE" id="PS50122">
    <property type="entry name" value="CHEB"/>
    <property type="match status" value="1"/>
</dbReference>
<dbReference type="SUPFAM" id="SSF52738">
    <property type="entry name" value="Methylesterase CheB, C-terminal domain"/>
    <property type="match status" value="1"/>
</dbReference>
<sequence length="196" mass="21465">MKKKTLIALGASAGGTAALFDFFDHTLPDEVSYVITTHLYPHIKSMLTALIQKHAAIEVCEVEEDTEIMPDKVYVMPENKVMAIEGERLVLKPRDLDIKVNRAIDIFFKSLADNRSFNIIAIVLSGLGKDGTKGIAAISKNGGVIIAQEPSSAKEESMPESVIDSGYADFVLNPKKMPEQVIKIVQSFNSKQLLTS</sequence>
<evidence type="ECO:0000256" key="4">
    <source>
        <dbReference type="PROSITE-ProRule" id="PRU00050"/>
    </source>
</evidence>
<dbReference type="EMBL" id="JANHOH010000002">
    <property type="protein sequence ID" value="MCQ6959297.1"/>
    <property type="molecule type" value="Genomic_DNA"/>
</dbReference>
<comment type="caution">
    <text evidence="6">The sequence shown here is derived from an EMBL/GenBank/DDBJ whole genome shotgun (WGS) entry which is preliminary data.</text>
</comment>
<feature type="domain" description="CheB-type methylesterase" evidence="5">
    <location>
        <begin position="1"/>
        <end position="188"/>
    </location>
</feature>
<evidence type="ECO:0000256" key="2">
    <source>
        <dbReference type="ARBA" id="ARBA00039140"/>
    </source>
</evidence>
<feature type="active site" evidence="4">
    <location>
        <position position="38"/>
    </location>
</feature>
<keyword evidence="1 4" id="KW-0378">Hydrolase</keyword>
<dbReference type="Pfam" id="PF01339">
    <property type="entry name" value="CheB_methylest"/>
    <property type="match status" value="1"/>
</dbReference>
<evidence type="ECO:0000313" key="6">
    <source>
        <dbReference type="EMBL" id="MCQ6959297.1"/>
    </source>
</evidence>
<dbReference type="PANTHER" id="PTHR42872">
    <property type="entry name" value="PROTEIN-GLUTAMATE METHYLESTERASE/PROTEIN-GLUTAMINE GLUTAMINASE"/>
    <property type="match status" value="1"/>
</dbReference>
<dbReference type="CDD" id="cd16434">
    <property type="entry name" value="CheB-CheR_fusion"/>
    <property type="match status" value="1"/>
</dbReference>
<dbReference type="InterPro" id="IPR035909">
    <property type="entry name" value="CheB_C"/>
</dbReference>
<protein>
    <recommendedName>
        <fullName evidence="2">protein-glutamate methylesterase</fullName>
        <ecNumber evidence="2">3.1.1.61</ecNumber>
    </recommendedName>
</protein>
<dbReference type="Proteomes" id="UP001204376">
    <property type="component" value="Unassembled WGS sequence"/>
</dbReference>
<dbReference type="InterPro" id="IPR000673">
    <property type="entry name" value="Sig_transdc_resp-reg_Me-estase"/>
</dbReference>
<keyword evidence="7" id="KW-1185">Reference proteome</keyword>
<comment type="catalytic activity">
    <reaction evidence="3">
        <text>[protein]-L-glutamate 5-O-methyl ester + H2O = L-glutamyl-[protein] + methanol + H(+)</text>
        <dbReference type="Rhea" id="RHEA:23236"/>
        <dbReference type="Rhea" id="RHEA-COMP:10208"/>
        <dbReference type="Rhea" id="RHEA-COMP:10311"/>
        <dbReference type="ChEBI" id="CHEBI:15377"/>
        <dbReference type="ChEBI" id="CHEBI:15378"/>
        <dbReference type="ChEBI" id="CHEBI:17790"/>
        <dbReference type="ChEBI" id="CHEBI:29973"/>
        <dbReference type="ChEBI" id="CHEBI:82795"/>
        <dbReference type="EC" id="3.1.1.61"/>
    </reaction>
</comment>
<feature type="active site" evidence="4">
    <location>
        <position position="130"/>
    </location>
</feature>
<dbReference type="Gene3D" id="3.40.50.180">
    <property type="entry name" value="Methylesterase CheB, C-terminal domain"/>
    <property type="match status" value="1"/>
</dbReference>
<dbReference type="RefSeq" id="WP_256539480.1">
    <property type="nucleotide sequence ID" value="NZ_JANHOH010000002.1"/>
</dbReference>
<reference evidence="6 7" key="1">
    <citation type="submission" date="2022-07" db="EMBL/GenBank/DDBJ databases">
        <title>Mucilaginibacter sp. JC4.</title>
        <authorList>
            <person name="Le V."/>
            <person name="Ko S.-R."/>
            <person name="Ahn C.-Y."/>
            <person name="Oh H.-M."/>
        </authorList>
    </citation>
    <scope>NUCLEOTIDE SEQUENCE [LARGE SCALE GENOMIC DNA]</scope>
    <source>
        <strain evidence="6 7">JC4</strain>
    </source>
</reference>
<proteinExistence type="predicted"/>
<accession>A0ABT1T3V2</accession>
<dbReference type="EC" id="3.1.1.61" evidence="2"/>
<evidence type="ECO:0000256" key="3">
    <source>
        <dbReference type="ARBA" id="ARBA00048267"/>
    </source>
</evidence>
<keyword evidence="4" id="KW-0145">Chemotaxis</keyword>
<evidence type="ECO:0000259" key="5">
    <source>
        <dbReference type="PROSITE" id="PS50122"/>
    </source>
</evidence>
<organism evidence="6 7">
    <name type="scientific">Mucilaginibacter aquariorum</name>
    <dbReference type="NCBI Taxonomy" id="2967225"/>
    <lineage>
        <taxon>Bacteria</taxon>
        <taxon>Pseudomonadati</taxon>
        <taxon>Bacteroidota</taxon>
        <taxon>Sphingobacteriia</taxon>
        <taxon>Sphingobacteriales</taxon>
        <taxon>Sphingobacteriaceae</taxon>
        <taxon>Mucilaginibacter</taxon>
    </lineage>
</organism>
<name>A0ABT1T3V2_9SPHI</name>
<evidence type="ECO:0000313" key="7">
    <source>
        <dbReference type="Proteomes" id="UP001204376"/>
    </source>
</evidence>
<feature type="active site" evidence="4">
    <location>
        <position position="12"/>
    </location>
</feature>
<gene>
    <name evidence="6" type="ORF">NPE20_15075</name>
</gene>
<evidence type="ECO:0000256" key="1">
    <source>
        <dbReference type="ARBA" id="ARBA00022801"/>
    </source>
</evidence>